<proteinExistence type="predicted"/>
<dbReference type="AlphaFoldDB" id="A0A133PC28"/>
<reference evidence="2" key="1">
    <citation type="submission" date="2016-01" db="EMBL/GenBank/DDBJ databases">
        <authorList>
            <person name="Mitreva M."/>
            <person name="Pepin K.H."/>
            <person name="Mihindukulasuriya K.A."/>
            <person name="Fulton R."/>
            <person name="Fronick C."/>
            <person name="O'Laughlin M."/>
            <person name="Miner T."/>
            <person name="Herter B."/>
            <person name="Rosa B.A."/>
            <person name="Cordes M."/>
            <person name="Tomlinson C."/>
            <person name="Wollam A."/>
            <person name="Palsikar V.B."/>
            <person name="Mardis E.R."/>
            <person name="Wilson R.K."/>
        </authorList>
    </citation>
    <scope>NUCLEOTIDE SEQUENCE [LARGE SCALE GENOMIC DNA]</scope>
    <source>
        <strain evidence="2">MJR7757B</strain>
    </source>
</reference>
<evidence type="ECO:0000313" key="1">
    <source>
        <dbReference type="EMBL" id="KXA26159.1"/>
    </source>
</evidence>
<accession>A0A133PC28</accession>
<gene>
    <name evidence="1" type="ORF">HMPREF3221_00161</name>
</gene>
<evidence type="ECO:0000313" key="2">
    <source>
        <dbReference type="Proteomes" id="UP000070401"/>
    </source>
</evidence>
<dbReference type="RefSeq" id="WP_060797727.1">
    <property type="nucleotide sequence ID" value="NZ_KQ956618.1"/>
</dbReference>
<protein>
    <submittedName>
        <fullName evidence="1">Uncharacterized protein</fullName>
    </submittedName>
</protein>
<dbReference type="Proteomes" id="UP000070401">
    <property type="component" value="Unassembled WGS sequence"/>
</dbReference>
<organism evidence="1 2">
    <name type="scientific">Fusobacterium nucleatum</name>
    <dbReference type="NCBI Taxonomy" id="851"/>
    <lineage>
        <taxon>Bacteria</taxon>
        <taxon>Fusobacteriati</taxon>
        <taxon>Fusobacteriota</taxon>
        <taxon>Fusobacteriia</taxon>
        <taxon>Fusobacteriales</taxon>
        <taxon>Fusobacteriaceae</taxon>
        <taxon>Fusobacterium</taxon>
    </lineage>
</organism>
<name>A0A133PC28_FUSNU</name>
<dbReference type="Gene3D" id="3.40.50.11790">
    <property type="match status" value="1"/>
</dbReference>
<dbReference type="Gene3D" id="3.30.1370.220">
    <property type="match status" value="1"/>
</dbReference>
<sequence>MGNEVGQIKASPNINIEFKTLATTAIQRSERGIVCLILKDTKKTIKWNTLKTIADLKEKEWDAKNVKYIKLAMHYGAKKILIRVLQTGENIDDVLGEFKERKMHWLSYPGAEQADDQKLVTWVKQVFGNDGAIGKTVKYVSSFANNTDHVAIVELGNTGTYKSIYGEFTAQEYTAAIAGLIAGMPLNRSADNFVMSDLKEVDYFEPKLGKFSLYNDDEKVRVNYGVNSKTTFDSTWKKDTRKIKIVEGMCFITDDIRDTFKNYWLGIYINDYNNKMNFCSNVTKVYFKEMAPNVLSGDYDNKIEIDLEAQKRLIVLEGKDPEEMTEMEILKYPSGDDVFLTGDVRFADTMANLSISIKM</sequence>
<dbReference type="PATRIC" id="fig|851.8.peg.160"/>
<keyword evidence="2" id="KW-1185">Reference proteome</keyword>
<dbReference type="EMBL" id="LRPY01000017">
    <property type="protein sequence ID" value="KXA26159.1"/>
    <property type="molecule type" value="Genomic_DNA"/>
</dbReference>
<comment type="caution">
    <text evidence="1">The sequence shown here is derived from an EMBL/GenBank/DDBJ whole genome shotgun (WGS) entry which is preliminary data.</text>
</comment>